<proteinExistence type="inferred from homology"/>
<dbReference type="SUPFAM" id="SSF55326">
    <property type="entry name" value="PurM N-terminal domain-like"/>
    <property type="match status" value="1"/>
</dbReference>
<dbReference type="EMBL" id="DRZM01000011">
    <property type="protein sequence ID" value="HHP04182.1"/>
    <property type="molecule type" value="Genomic_DNA"/>
</dbReference>
<comment type="caution">
    <text evidence="4">The sequence shown here is derived from an EMBL/GenBank/DDBJ whole genome shotgun (WGS) entry which is preliminary data.</text>
</comment>
<reference evidence="4" key="1">
    <citation type="journal article" date="2020" name="mSystems">
        <title>Genome- and Community-Level Interaction Insights into Carbon Utilization and Element Cycling Functions of Hydrothermarchaeota in Hydrothermal Sediment.</title>
        <authorList>
            <person name="Zhou Z."/>
            <person name="Liu Y."/>
            <person name="Xu W."/>
            <person name="Pan J."/>
            <person name="Luo Z.H."/>
            <person name="Li M."/>
        </authorList>
    </citation>
    <scope>NUCLEOTIDE SEQUENCE [LARGE SCALE GENOMIC DNA]</scope>
    <source>
        <strain evidence="4">SpSt-1125</strain>
    </source>
</reference>
<dbReference type="PANTHER" id="PTHR30303:SF4">
    <property type="entry name" value="HYDROGENASE EXPRESSION_FORMATION PROTEIN HYPE"/>
    <property type="match status" value="1"/>
</dbReference>
<dbReference type="InterPro" id="IPR010918">
    <property type="entry name" value="PurM-like_C_dom"/>
</dbReference>
<dbReference type="Gene3D" id="3.30.1330.10">
    <property type="entry name" value="PurM-like, N-terminal domain"/>
    <property type="match status" value="1"/>
</dbReference>
<protein>
    <submittedName>
        <fullName evidence="4">AIR synthase</fullName>
    </submittedName>
</protein>
<name>A0A7J3X4Z1_THEPE</name>
<dbReference type="InterPro" id="IPR036921">
    <property type="entry name" value="PurM-like_N_sf"/>
</dbReference>
<feature type="domain" description="PurM-like C-terminal" evidence="3">
    <location>
        <begin position="123"/>
        <end position="277"/>
    </location>
</feature>
<comment type="similarity">
    <text evidence="1">Belongs to the HypE family.</text>
</comment>
<dbReference type="InterPro" id="IPR016188">
    <property type="entry name" value="PurM-like_N"/>
</dbReference>
<accession>A0A7J3X4Z1</accession>
<evidence type="ECO:0000259" key="3">
    <source>
        <dbReference type="Pfam" id="PF02769"/>
    </source>
</evidence>
<dbReference type="CDD" id="cd06061">
    <property type="entry name" value="PurM-like1"/>
    <property type="match status" value="1"/>
</dbReference>
<evidence type="ECO:0000313" key="4">
    <source>
        <dbReference type="EMBL" id="HHP04182.1"/>
    </source>
</evidence>
<dbReference type="InterPro" id="IPR036676">
    <property type="entry name" value="PurM-like_C_sf"/>
</dbReference>
<dbReference type="AlphaFoldDB" id="A0A7J3X4Z1"/>
<organism evidence="4">
    <name type="scientific">Thermofilum pendens</name>
    <dbReference type="NCBI Taxonomy" id="2269"/>
    <lineage>
        <taxon>Archaea</taxon>
        <taxon>Thermoproteota</taxon>
        <taxon>Thermoprotei</taxon>
        <taxon>Thermofilales</taxon>
        <taxon>Thermofilaceae</taxon>
        <taxon>Thermofilum</taxon>
    </lineage>
</organism>
<dbReference type="Gene3D" id="3.90.650.10">
    <property type="entry name" value="PurM-like C-terminal domain"/>
    <property type="match status" value="1"/>
</dbReference>
<dbReference type="Pfam" id="PF00586">
    <property type="entry name" value="AIRS"/>
    <property type="match status" value="1"/>
</dbReference>
<dbReference type="PIRSF" id="PIRSF005644">
    <property type="entry name" value="Hdrgns_mtr_HypE"/>
    <property type="match status" value="1"/>
</dbReference>
<evidence type="ECO:0000259" key="2">
    <source>
        <dbReference type="Pfam" id="PF00586"/>
    </source>
</evidence>
<dbReference type="PANTHER" id="PTHR30303">
    <property type="entry name" value="HYDROGENASE ISOENZYMES FORMATION PROTEIN HYPE"/>
    <property type="match status" value="1"/>
</dbReference>
<dbReference type="SUPFAM" id="SSF56042">
    <property type="entry name" value="PurM C-terminal domain-like"/>
    <property type="match status" value="1"/>
</dbReference>
<dbReference type="InterPro" id="IPR011854">
    <property type="entry name" value="HypE"/>
</dbReference>
<dbReference type="GO" id="GO:0051604">
    <property type="term" value="P:protein maturation"/>
    <property type="evidence" value="ECO:0007669"/>
    <property type="project" value="TreeGrafter"/>
</dbReference>
<feature type="domain" description="PurM-like N-terminal" evidence="2">
    <location>
        <begin position="6"/>
        <end position="111"/>
    </location>
</feature>
<gene>
    <name evidence="4" type="ORF">ENM88_00355</name>
</gene>
<sequence>MGPGVGEDAAVIKVGEGFLVAHVDPITAAAERVGYLAVHVAANDVAVRGVKPSWFMPTVLLPEGAEEGLAERVFRDMAQALRELDGVAVGGHTEVSPGISKPIVVMAAMGYTSGRVILTSGAKPGEVVVAAGRLGGEGAGVIAWDFAERLKRAGVPPEVIERARGFVEEISAVKAALALREYASSMHDPTEGGLLQALREVAIASGVSIRVDLRKVALDPVVRAVTSAVGVDPLRLLSSGSVVATVPEGRAEEAVQALRSLGIQCSVVGAVEEGPRGLVVLESEEGESRVEKDIVDEIYRLWQTEGA</sequence>
<evidence type="ECO:0000256" key="1">
    <source>
        <dbReference type="ARBA" id="ARBA00006243"/>
    </source>
</evidence>
<dbReference type="Pfam" id="PF02769">
    <property type="entry name" value="AIRS_C"/>
    <property type="match status" value="1"/>
</dbReference>